<evidence type="ECO:0000313" key="1">
    <source>
        <dbReference type="EMBL" id="SMS14659.1"/>
    </source>
</evidence>
<name>A0A1Y6JXK0_9LACO</name>
<sequence length="199" mass="22194">MYQDSDFAVFDDVTLPGRLAKIRAIIDPKFTATVAALQPQLAEVGVPVYPHLALHRRRTKNPPPDTWVALSTSKRGYKMLPHFEIGLWDDQLYIWLVVLQEAKDRQVVIDRVDPQTVATLPATFEWANDHTDKTIHHPLTAAGWEQLTTAQTAKHAEWLIGRTFAQGSAFFTGDAATQLATIQATIAALVPVYRELIGV</sequence>
<dbReference type="KEGG" id="lzy:LZ3411_1609"/>
<evidence type="ECO:0008006" key="3">
    <source>
        <dbReference type="Google" id="ProtNLM"/>
    </source>
</evidence>
<dbReference type="SUPFAM" id="SSF142913">
    <property type="entry name" value="YktB/PF0168-like"/>
    <property type="match status" value="1"/>
</dbReference>
<reference evidence="2" key="1">
    <citation type="submission" date="2017-05" db="EMBL/GenBank/DDBJ databases">
        <authorList>
            <person name="Papadimitriou K."/>
        </authorList>
    </citation>
    <scope>NUCLEOTIDE SEQUENCE [LARGE SCALE GENOMIC DNA]</scope>
    <source>
        <strain evidence="2">ACA-DC 3411</strain>
    </source>
</reference>
<protein>
    <recommendedName>
        <fullName evidence="3">DUF1054 family protein</fullName>
    </recommendedName>
</protein>
<proteinExistence type="predicted"/>
<evidence type="ECO:0000313" key="2">
    <source>
        <dbReference type="Proteomes" id="UP000195412"/>
    </source>
</evidence>
<dbReference type="Proteomes" id="UP000195412">
    <property type="component" value="Chromosome I"/>
</dbReference>
<dbReference type="InterPro" id="IPR009403">
    <property type="entry name" value="UPF0637"/>
</dbReference>
<organism evidence="1 2">
    <name type="scientific">Levilactobacillus zymae</name>
    <dbReference type="NCBI Taxonomy" id="267363"/>
    <lineage>
        <taxon>Bacteria</taxon>
        <taxon>Bacillati</taxon>
        <taxon>Bacillota</taxon>
        <taxon>Bacilli</taxon>
        <taxon>Lactobacillales</taxon>
        <taxon>Lactobacillaceae</taxon>
        <taxon>Levilactobacillus</taxon>
    </lineage>
</organism>
<accession>A0A1Y6JXK0</accession>
<dbReference type="AlphaFoldDB" id="A0A1Y6JXK0"/>
<dbReference type="Gene3D" id="3.30.930.20">
    <property type="entry name" value="Protein of unknown function DUF1054"/>
    <property type="match status" value="1"/>
</dbReference>
<dbReference type="Pfam" id="PF06335">
    <property type="entry name" value="DUF1054"/>
    <property type="match status" value="1"/>
</dbReference>
<gene>
    <name evidence="1" type="ORF">LZ3411_1609</name>
</gene>
<dbReference type="InterPro" id="IPR053707">
    <property type="entry name" value="UPF0637_domain_sf"/>
</dbReference>
<dbReference type="RefSeq" id="WP_087742233.1">
    <property type="nucleotide sequence ID" value="NZ_JBPWQU010000007.1"/>
</dbReference>
<dbReference type="EMBL" id="LT854705">
    <property type="protein sequence ID" value="SMS14659.1"/>
    <property type="molecule type" value="Genomic_DNA"/>
</dbReference>